<dbReference type="Proteomes" id="UP000824998">
    <property type="component" value="Unassembled WGS sequence"/>
</dbReference>
<evidence type="ECO:0000313" key="1">
    <source>
        <dbReference type="EMBL" id="KAG9238017.1"/>
    </source>
</evidence>
<gene>
    <name evidence="1" type="ORF">BJ875DRAFT_452064</name>
</gene>
<protein>
    <submittedName>
        <fullName evidence="1">Uncharacterized protein</fullName>
    </submittedName>
</protein>
<organism evidence="1 2">
    <name type="scientific">Amylocarpus encephaloides</name>
    <dbReference type="NCBI Taxonomy" id="45428"/>
    <lineage>
        <taxon>Eukaryota</taxon>
        <taxon>Fungi</taxon>
        <taxon>Dikarya</taxon>
        <taxon>Ascomycota</taxon>
        <taxon>Pezizomycotina</taxon>
        <taxon>Leotiomycetes</taxon>
        <taxon>Helotiales</taxon>
        <taxon>Helotiales incertae sedis</taxon>
        <taxon>Amylocarpus</taxon>
    </lineage>
</organism>
<accession>A0A9P8C937</accession>
<comment type="caution">
    <text evidence="1">The sequence shown here is derived from an EMBL/GenBank/DDBJ whole genome shotgun (WGS) entry which is preliminary data.</text>
</comment>
<reference evidence="1" key="1">
    <citation type="journal article" date="2021" name="IMA Fungus">
        <title>Genomic characterization of three marine fungi, including Emericellopsis atlantica sp. nov. with signatures of a generalist lifestyle and marine biomass degradation.</title>
        <authorList>
            <person name="Hagestad O.C."/>
            <person name="Hou L."/>
            <person name="Andersen J.H."/>
            <person name="Hansen E.H."/>
            <person name="Altermark B."/>
            <person name="Li C."/>
            <person name="Kuhnert E."/>
            <person name="Cox R.J."/>
            <person name="Crous P.W."/>
            <person name="Spatafora J.W."/>
            <person name="Lail K."/>
            <person name="Amirebrahimi M."/>
            <person name="Lipzen A."/>
            <person name="Pangilinan J."/>
            <person name="Andreopoulos W."/>
            <person name="Hayes R.D."/>
            <person name="Ng V."/>
            <person name="Grigoriev I.V."/>
            <person name="Jackson S.A."/>
            <person name="Sutton T.D.S."/>
            <person name="Dobson A.D.W."/>
            <person name="Rama T."/>
        </authorList>
    </citation>
    <scope>NUCLEOTIDE SEQUENCE</scope>
    <source>
        <strain evidence="1">TRa018bII</strain>
    </source>
</reference>
<proteinExistence type="predicted"/>
<keyword evidence="2" id="KW-1185">Reference proteome</keyword>
<dbReference type="AlphaFoldDB" id="A0A9P8C937"/>
<dbReference type="OrthoDB" id="5423818at2759"/>
<dbReference type="EMBL" id="MU251376">
    <property type="protein sequence ID" value="KAG9238017.1"/>
    <property type="molecule type" value="Genomic_DNA"/>
</dbReference>
<evidence type="ECO:0000313" key="2">
    <source>
        <dbReference type="Proteomes" id="UP000824998"/>
    </source>
</evidence>
<name>A0A9P8C937_9HELO</name>
<sequence>MMQKLSIPWTWASFRPRLYSMTCPLPWLKNALEERNEYVAIYSVVVKRCRSMFSDSRYRMDPANFWDLCALAIQPVLRTPRSFKPRIEKYRQLSLSRKFVICTLSTYPQMLILGKGSPPFLHPQFLGKEPERGF</sequence>